<organism evidence="1 2">
    <name type="scientific">Coniosporium uncinatum</name>
    <dbReference type="NCBI Taxonomy" id="93489"/>
    <lineage>
        <taxon>Eukaryota</taxon>
        <taxon>Fungi</taxon>
        <taxon>Dikarya</taxon>
        <taxon>Ascomycota</taxon>
        <taxon>Pezizomycotina</taxon>
        <taxon>Dothideomycetes</taxon>
        <taxon>Dothideomycetes incertae sedis</taxon>
        <taxon>Coniosporium</taxon>
    </lineage>
</organism>
<dbReference type="Proteomes" id="UP001186974">
    <property type="component" value="Unassembled WGS sequence"/>
</dbReference>
<accession>A0ACC3DGJ7</accession>
<sequence>MIKVQNGWERHSIDELERLPSTARFTPAPSTPGQASTRHTPRPSTSSDRHRRLSQFSESSCDKYLQSPASQTSPRQQQHLPPNPYSNNEPHGPRTYAAFWASRTQGPPHSSDNGHADADADTRILAPAADIRPAASSRRSQSQHPPPMLSNFRTHNSD</sequence>
<name>A0ACC3DGJ7_9PEZI</name>
<feature type="non-terminal residue" evidence="1">
    <location>
        <position position="158"/>
    </location>
</feature>
<dbReference type="EMBL" id="JAWDJW010005009">
    <property type="protein sequence ID" value="KAK3070113.1"/>
    <property type="molecule type" value="Genomic_DNA"/>
</dbReference>
<evidence type="ECO:0000313" key="2">
    <source>
        <dbReference type="Proteomes" id="UP001186974"/>
    </source>
</evidence>
<reference evidence="1" key="1">
    <citation type="submission" date="2024-09" db="EMBL/GenBank/DDBJ databases">
        <title>Black Yeasts Isolated from many extreme environments.</title>
        <authorList>
            <person name="Coleine C."/>
            <person name="Stajich J.E."/>
            <person name="Selbmann L."/>
        </authorList>
    </citation>
    <scope>NUCLEOTIDE SEQUENCE</scope>
    <source>
        <strain evidence="1">CCFEE 5737</strain>
    </source>
</reference>
<comment type="caution">
    <text evidence="1">The sequence shown here is derived from an EMBL/GenBank/DDBJ whole genome shotgun (WGS) entry which is preliminary data.</text>
</comment>
<evidence type="ECO:0000313" key="1">
    <source>
        <dbReference type="EMBL" id="KAK3070113.1"/>
    </source>
</evidence>
<proteinExistence type="predicted"/>
<gene>
    <name evidence="1" type="ORF">LTS18_000135</name>
</gene>
<protein>
    <submittedName>
        <fullName evidence="1">Uncharacterized protein</fullName>
    </submittedName>
</protein>
<keyword evidence="2" id="KW-1185">Reference proteome</keyword>